<dbReference type="Gene3D" id="1.10.443.10">
    <property type="entry name" value="Intergrase catalytic core"/>
    <property type="match status" value="1"/>
</dbReference>
<keyword evidence="3" id="KW-0233">DNA recombination</keyword>
<keyword evidence="2" id="KW-0229">DNA integration</keyword>
<dbReference type="SUPFAM" id="SSF56349">
    <property type="entry name" value="DNA breaking-rejoining enzymes"/>
    <property type="match status" value="1"/>
</dbReference>
<dbReference type="PANTHER" id="PTHR30629:SF2">
    <property type="entry name" value="PROPHAGE INTEGRASE INTS-RELATED"/>
    <property type="match status" value="1"/>
</dbReference>
<comment type="similarity">
    <text evidence="1">Belongs to the 'phage' integrase family.</text>
</comment>
<dbReference type="Proteomes" id="UP000004550">
    <property type="component" value="Chromosome"/>
</dbReference>
<reference evidence="5 6" key="1">
    <citation type="journal article" date="2012" name="J. Bacteriol.">
        <title>Genome sequence of Sphingobium indicum B90A, a hexachlorocyclohexane-degrading bacterium.</title>
        <authorList>
            <person name="Anand S."/>
            <person name="Sangwan N."/>
            <person name="Lata P."/>
            <person name="Kaur J."/>
            <person name="Dua A."/>
            <person name="Singh A.K."/>
            <person name="Verma M."/>
            <person name="Kaur J."/>
            <person name="Khurana J.P."/>
            <person name="Khurana P."/>
            <person name="Mathur S."/>
            <person name="Lal R."/>
        </authorList>
    </citation>
    <scope>NUCLEOTIDE SEQUENCE [LARGE SCALE GENOMIC DNA]</scope>
    <source>
        <strain evidence="6">DSM 16412 / CCM 7286 / MTCC 6364 / B90A</strain>
    </source>
</reference>
<accession>A0A1L5BSV4</accession>
<gene>
    <name evidence="5" type="ORF">SIDU_16435</name>
</gene>
<dbReference type="InterPro" id="IPR038488">
    <property type="entry name" value="Integrase_DNA-bd_sf"/>
</dbReference>
<evidence type="ECO:0000256" key="2">
    <source>
        <dbReference type="ARBA" id="ARBA00022908"/>
    </source>
</evidence>
<dbReference type="InterPro" id="IPR050808">
    <property type="entry name" value="Phage_Integrase"/>
</dbReference>
<dbReference type="RefSeq" id="WP_007682471.1">
    <property type="nucleotide sequence ID" value="NZ_CP013070.1"/>
</dbReference>
<organism evidence="5 6">
    <name type="scientific">Sphingobium indicum (strain DSM 16412 / CCM 7286 / MTCC 6364 / B90A)</name>
    <dbReference type="NCBI Taxonomy" id="861109"/>
    <lineage>
        <taxon>Bacteria</taxon>
        <taxon>Pseudomonadati</taxon>
        <taxon>Pseudomonadota</taxon>
        <taxon>Alphaproteobacteria</taxon>
        <taxon>Sphingomonadales</taxon>
        <taxon>Sphingomonadaceae</taxon>
        <taxon>Sphingobium</taxon>
    </lineage>
</organism>
<feature type="domain" description="Tyr recombinase" evidence="4">
    <location>
        <begin position="197"/>
        <end position="354"/>
    </location>
</feature>
<dbReference type="Pfam" id="PF00589">
    <property type="entry name" value="Phage_integrase"/>
    <property type="match status" value="1"/>
</dbReference>
<evidence type="ECO:0000259" key="4">
    <source>
        <dbReference type="PROSITE" id="PS51898"/>
    </source>
</evidence>
<dbReference type="GO" id="GO:0003677">
    <property type="term" value="F:DNA binding"/>
    <property type="evidence" value="ECO:0007669"/>
    <property type="project" value="InterPro"/>
</dbReference>
<dbReference type="InterPro" id="IPR011010">
    <property type="entry name" value="DNA_brk_join_enz"/>
</dbReference>
<dbReference type="PROSITE" id="PS51898">
    <property type="entry name" value="TYR_RECOMBINASE"/>
    <property type="match status" value="1"/>
</dbReference>
<name>A0A1L5BSV4_SPHIB</name>
<evidence type="ECO:0000313" key="6">
    <source>
        <dbReference type="Proteomes" id="UP000004550"/>
    </source>
</evidence>
<dbReference type="KEGG" id="sinb:SIDU_16435"/>
<dbReference type="InterPro" id="IPR002104">
    <property type="entry name" value="Integrase_catalytic"/>
</dbReference>
<dbReference type="InterPro" id="IPR013762">
    <property type="entry name" value="Integrase-like_cat_sf"/>
</dbReference>
<dbReference type="AlphaFoldDB" id="A0A1L5BSV4"/>
<dbReference type="PANTHER" id="PTHR30629">
    <property type="entry name" value="PROPHAGE INTEGRASE"/>
    <property type="match status" value="1"/>
</dbReference>
<dbReference type="GO" id="GO:0015074">
    <property type="term" value="P:DNA integration"/>
    <property type="evidence" value="ECO:0007669"/>
    <property type="project" value="UniProtKB-KW"/>
</dbReference>
<dbReference type="Gene3D" id="3.30.160.390">
    <property type="entry name" value="Integrase, DNA-binding domain"/>
    <property type="match status" value="1"/>
</dbReference>
<sequence length="383" mass="43606">MPALNITEESLRRLAPPASGRAVFTDTKLKGFSVVVGKQSRSFYAQRDVRGKTHKVFLGRHPDINVPEARKAAEDVIHGMRRGEARYLERENPTLRHALDGYIAASSACEQHKTYVKRACEVRLKDWLEQPLRDLTRGMVRTKHSTLGKEGKTMANDTLRAFRTVYNYALAEYEKAVLPVCPTIALRGRWYTEANERNGAIRDLAEWKKAVGALENPTHRQIYLLCLLTGLRKTEACRLEWDRVLPDRIFIRENKANRPFYLPLLDEHRAVIKAMKGMHKQWVFPDRSNSGPTVDPRHEEVPGTMHSLRHTFASVGAEIGIPDDIIGRLLNHSSSKITSRYIAVDVEALREPMQKIVDELMKRLNAVTEASDEEEQQELPLAA</sequence>
<evidence type="ECO:0000256" key="3">
    <source>
        <dbReference type="ARBA" id="ARBA00023172"/>
    </source>
</evidence>
<proteinExistence type="inferred from homology"/>
<dbReference type="GO" id="GO:0006310">
    <property type="term" value="P:DNA recombination"/>
    <property type="evidence" value="ECO:0007669"/>
    <property type="project" value="UniProtKB-KW"/>
</dbReference>
<evidence type="ECO:0000256" key="1">
    <source>
        <dbReference type="ARBA" id="ARBA00008857"/>
    </source>
</evidence>
<evidence type="ECO:0000313" key="5">
    <source>
        <dbReference type="EMBL" id="APL95969.1"/>
    </source>
</evidence>
<protein>
    <recommendedName>
        <fullName evidence="4">Tyr recombinase domain-containing protein</fullName>
    </recommendedName>
</protein>
<dbReference type="EMBL" id="CP013070">
    <property type="protein sequence ID" value="APL95969.1"/>
    <property type="molecule type" value="Genomic_DNA"/>
</dbReference>